<keyword evidence="1" id="KW-1133">Transmembrane helix</keyword>
<sequence>MAVQSEKYEPKPHNREVVALCLAISFAVILGLAALWAGVRASALADFQQRALYVQSVAPFGALAIAAVTFCTVIWRGFISVRQADTGLDQLDQLRHQIAVTQENNLASLLQNGAELLSDDNEPKIRAGYLTLQTLAESGSDKYHLPVRNLLVSYVQRNASVRDPELIRDIVKTQNEIFANAPDRVLAFAHINYGLKRFSGFLDGIVNLSIKEAVISLEEIRQKSGLNRTFVECRFEFCTIDARLMSFVNCEFNHCNFLSLTNYAVLSSKFSNCEFSGTAILGAPKRGFRDIRADLNFYDPSNPPVGEGWDLDWSQYIQATPHPVVIKPAPIT</sequence>
<keyword evidence="1" id="KW-0472">Membrane</keyword>
<protein>
    <recommendedName>
        <fullName evidence="4">Pentapeptide repeat-containing protein</fullName>
    </recommendedName>
</protein>
<reference evidence="2 3" key="1">
    <citation type="submission" date="2021-03" db="EMBL/GenBank/DDBJ databases">
        <title>Tianweitania aestuarii sp. nov., isolated from a tidal flat.</title>
        <authorList>
            <person name="Park S."/>
            <person name="Yoon J.-H."/>
        </authorList>
    </citation>
    <scope>NUCLEOTIDE SEQUENCE [LARGE SCALE GENOMIC DNA]</scope>
    <source>
        <strain evidence="2 3">BSSL-BM11</strain>
    </source>
</reference>
<gene>
    <name evidence="2" type="ORF">JYU29_05050</name>
</gene>
<evidence type="ECO:0000313" key="2">
    <source>
        <dbReference type="EMBL" id="MBS9720055.1"/>
    </source>
</evidence>
<keyword evidence="3" id="KW-1185">Reference proteome</keyword>
<keyword evidence="1" id="KW-0812">Transmembrane</keyword>
<accession>A0ABS5RSM3</accession>
<evidence type="ECO:0000256" key="1">
    <source>
        <dbReference type="SAM" id="Phobius"/>
    </source>
</evidence>
<feature type="transmembrane region" description="Helical" evidence="1">
    <location>
        <begin position="17"/>
        <end position="39"/>
    </location>
</feature>
<organism evidence="2 3">
    <name type="scientific">Tianweitania aestuarii</name>
    <dbReference type="NCBI Taxonomy" id="2814886"/>
    <lineage>
        <taxon>Bacteria</taxon>
        <taxon>Pseudomonadati</taxon>
        <taxon>Pseudomonadota</taxon>
        <taxon>Alphaproteobacteria</taxon>
        <taxon>Hyphomicrobiales</taxon>
        <taxon>Phyllobacteriaceae</taxon>
        <taxon>Tianweitania</taxon>
    </lineage>
</organism>
<name>A0ABS5RSM3_9HYPH</name>
<dbReference type="Proteomes" id="UP001297272">
    <property type="component" value="Unassembled WGS sequence"/>
</dbReference>
<proteinExistence type="predicted"/>
<dbReference type="RefSeq" id="WP_213983627.1">
    <property type="nucleotide sequence ID" value="NZ_JAFMNX010000001.1"/>
</dbReference>
<evidence type="ECO:0008006" key="4">
    <source>
        <dbReference type="Google" id="ProtNLM"/>
    </source>
</evidence>
<evidence type="ECO:0000313" key="3">
    <source>
        <dbReference type="Proteomes" id="UP001297272"/>
    </source>
</evidence>
<dbReference type="EMBL" id="JAFMNX010000001">
    <property type="protein sequence ID" value="MBS9720055.1"/>
    <property type="molecule type" value="Genomic_DNA"/>
</dbReference>
<comment type="caution">
    <text evidence="2">The sequence shown here is derived from an EMBL/GenBank/DDBJ whole genome shotgun (WGS) entry which is preliminary data.</text>
</comment>
<feature type="transmembrane region" description="Helical" evidence="1">
    <location>
        <begin position="51"/>
        <end position="75"/>
    </location>
</feature>